<evidence type="ECO:0000313" key="2">
    <source>
        <dbReference type="EMBL" id="CAH1797837.1"/>
    </source>
</evidence>
<keyword evidence="3" id="KW-1185">Reference proteome</keyword>
<name>A0A8S4PVJ6_OWEFU</name>
<sequence>FVMPSYCTAIVEQYLLFNRSRNDLDMYLDADSVDDTTPTTGDTESNENEDSKTKRSSSRSKVFEEPVTKLSLCATMWHETSDEITGFLQSLFKLDVDQSARRLAQDHFNITDPDYYEF</sequence>
<feature type="non-terminal residue" evidence="2">
    <location>
        <position position="118"/>
    </location>
</feature>
<protein>
    <submittedName>
        <fullName evidence="2">Uncharacterized protein</fullName>
    </submittedName>
</protein>
<comment type="caution">
    <text evidence="2">The sequence shown here is derived from an EMBL/GenBank/DDBJ whole genome shotgun (WGS) entry which is preliminary data.</text>
</comment>
<organism evidence="2 3">
    <name type="scientific">Owenia fusiformis</name>
    <name type="common">Polychaete worm</name>
    <dbReference type="NCBI Taxonomy" id="6347"/>
    <lineage>
        <taxon>Eukaryota</taxon>
        <taxon>Metazoa</taxon>
        <taxon>Spiralia</taxon>
        <taxon>Lophotrochozoa</taxon>
        <taxon>Annelida</taxon>
        <taxon>Polychaeta</taxon>
        <taxon>Sedentaria</taxon>
        <taxon>Canalipalpata</taxon>
        <taxon>Sabellida</taxon>
        <taxon>Oweniida</taxon>
        <taxon>Oweniidae</taxon>
        <taxon>Owenia</taxon>
    </lineage>
</organism>
<evidence type="ECO:0000256" key="1">
    <source>
        <dbReference type="SAM" id="MobiDB-lite"/>
    </source>
</evidence>
<dbReference type="AlphaFoldDB" id="A0A8S4PVJ6"/>
<proteinExistence type="predicted"/>
<dbReference type="Proteomes" id="UP000749559">
    <property type="component" value="Unassembled WGS sequence"/>
</dbReference>
<dbReference type="OrthoDB" id="370884at2759"/>
<accession>A0A8S4PVJ6</accession>
<feature type="non-terminal residue" evidence="2">
    <location>
        <position position="1"/>
    </location>
</feature>
<reference evidence="2" key="1">
    <citation type="submission" date="2022-03" db="EMBL/GenBank/DDBJ databases">
        <authorList>
            <person name="Martin C."/>
        </authorList>
    </citation>
    <scope>NUCLEOTIDE SEQUENCE</scope>
</reference>
<evidence type="ECO:0000313" key="3">
    <source>
        <dbReference type="Proteomes" id="UP000749559"/>
    </source>
</evidence>
<feature type="region of interest" description="Disordered" evidence="1">
    <location>
        <begin position="30"/>
        <end position="64"/>
    </location>
</feature>
<gene>
    <name evidence="2" type="ORF">OFUS_LOCUS22053</name>
</gene>
<dbReference type="EMBL" id="CAIIXF020000010">
    <property type="protein sequence ID" value="CAH1797837.1"/>
    <property type="molecule type" value="Genomic_DNA"/>
</dbReference>